<dbReference type="EMBL" id="JAJVCN010000001">
    <property type="protein sequence ID" value="MCE7001454.1"/>
    <property type="molecule type" value="Genomic_DNA"/>
</dbReference>
<dbReference type="PANTHER" id="PTHR38011">
    <property type="entry name" value="DIHYDROFOLATE REDUCTASE FAMILY PROTEIN (AFU_ORTHOLOGUE AFUA_8G06820)"/>
    <property type="match status" value="1"/>
</dbReference>
<dbReference type="InterPro" id="IPR024072">
    <property type="entry name" value="DHFR-like_dom_sf"/>
</dbReference>
<evidence type="ECO:0000259" key="1">
    <source>
        <dbReference type="Pfam" id="PF01872"/>
    </source>
</evidence>
<evidence type="ECO:0000313" key="3">
    <source>
        <dbReference type="Proteomes" id="UP001521150"/>
    </source>
</evidence>
<dbReference type="RefSeq" id="WP_233722520.1">
    <property type="nucleotide sequence ID" value="NZ_JAJVCN010000001.1"/>
</dbReference>
<accession>A0ABS8Z0F5</accession>
<dbReference type="Gene3D" id="3.40.430.10">
    <property type="entry name" value="Dihydrofolate Reductase, subunit A"/>
    <property type="match status" value="1"/>
</dbReference>
<dbReference type="InterPro" id="IPR050765">
    <property type="entry name" value="Riboflavin_Biosynth_HTPR"/>
</dbReference>
<dbReference type="Proteomes" id="UP001521150">
    <property type="component" value="Unassembled WGS sequence"/>
</dbReference>
<reference evidence="2 3" key="1">
    <citation type="submission" date="2021-12" db="EMBL/GenBank/DDBJ databases">
        <title>Genome sequence of Kibdelosporangium philippinense ATCC 49844.</title>
        <authorList>
            <person name="Fedorov E.A."/>
            <person name="Omeragic M."/>
            <person name="Shalygina K.F."/>
            <person name="Maclea K.S."/>
        </authorList>
    </citation>
    <scope>NUCLEOTIDE SEQUENCE [LARGE SCALE GENOMIC DNA]</scope>
    <source>
        <strain evidence="2 3">ATCC 49844</strain>
    </source>
</reference>
<dbReference type="InterPro" id="IPR002734">
    <property type="entry name" value="RibDG_C"/>
</dbReference>
<comment type="caution">
    <text evidence="2">The sequence shown here is derived from an EMBL/GenBank/DDBJ whole genome shotgun (WGS) entry which is preliminary data.</text>
</comment>
<dbReference type="PANTHER" id="PTHR38011:SF12">
    <property type="entry name" value="BIFUNCTIONAL DEAMINASE-REDUCTASE DOMAIN PROTEIN"/>
    <property type="match status" value="1"/>
</dbReference>
<dbReference type="SUPFAM" id="SSF53597">
    <property type="entry name" value="Dihydrofolate reductase-like"/>
    <property type="match status" value="1"/>
</dbReference>
<organism evidence="2 3">
    <name type="scientific">Kibdelosporangium philippinense</name>
    <dbReference type="NCBI Taxonomy" id="211113"/>
    <lineage>
        <taxon>Bacteria</taxon>
        <taxon>Bacillati</taxon>
        <taxon>Actinomycetota</taxon>
        <taxon>Actinomycetes</taxon>
        <taxon>Pseudonocardiales</taxon>
        <taxon>Pseudonocardiaceae</taxon>
        <taxon>Kibdelosporangium</taxon>
    </lineage>
</organism>
<feature type="domain" description="Bacterial bifunctional deaminase-reductase C-terminal" evidence="1">
    <location>
        <begin position="118"/>
        <end position="168"/>
    </location>
</feature>
<keyword evidence="3" id="KW-1185">Reference proteome</keyword>
<gene>
    <name evidence="2" type="ORF">LWC34_01155</name>
</gene>
<sequence length="181" mass="19303">MAKMLYSVSMSADGFIAGPGGDMRWLTDYLGPNPLVDELISNVGALLAGNKSFGGDDPYKDTEQEGEAFGGGWSGPEFVLAHKAPERPIPGVTFVHDVDTAIKESKAAAGDKYVNVMGATVARELLAAGALDEVLTVITPVMLGDGVRLFDHPGGTQVKLERLRFSTTEDAVNVWYRIKTS</sequence>
<protein>
    <submittedName>
        <fullName evidence="2">Dihydrofolate reductase family protein</fullName>
    </submittedName>
</protein>
<dbReference type="Pfam" id="PF01872">
    <property type="entry name" value="RibD_C"/>
    <property type="match status" value="1"/>
</dbReference>
<evidence type="ECO:0000313" key="2">
    <source>
        <dbReference type="EMBL" id="MCE7001454.1"/>
    </source>
</evidence>
<proteinExistence type="predicted"/>
<name>A0ABS8Z0F5_9PSEU</name>